<dbReference type="Gene3D" id="3.30.450.40">
    <property type="match status" value="1"/>
</dbReference>
<comment type="caution">
    <text evidence="1">The sequence shown here is derived from an EMBL/GenBank/DDBJ whole genome shotgun (WGS) entry which is preliminary data.</text>
</comment>
<sequence length="426" mass="46068">MIDPLVGYDSAMTVPIRSSTDLAVLDRDLRRDHHAYMSGGTPRAGVPGDVVESWGRVRSGRHRSTVDTHNPGHISDDELETRRATHPLRDAVQPLQRLFAQSADDASMTLGVFDADGVLLWRGGSASVLPEADRLELVEGSRWDENSTATTAVGLAVHLQRPTRLFGAEHYYSSLHGLFCTAVPVHDHRTGDMIAIAGLAGPAMEMQPAASAFTSALAALGEHEITLAHQRELADLRFTGQSQLAGLHGPGLLIDDDGWVAEGRGCTPPVRVAAPTDDMRQFVPGLGICVVERLGQGWLVRPAGPSGPVLAELSLDGEPTVTVTGDGEPWRTVLTRRHAQILLLLADAGDQGLTSQRLSQLLFGDDGHTVSVRAELSRLRRVVGALVSSRPYRLAPRVELRVSPDQLDVFRVPVGRRRAERHRNPA</sequence>
<proteinExistence type="predicted"/>
<reference evidence="1 2" key="1">
    <citation type="submission" date="2012-02" db="EMBL/GenBank/DDBJ databases">
        <title>Whole genome shotgun sequence of Gordonia terrae NBRC 100016.</title>
        <authorList>
            <person name="Takarada H."/>
            <person name="Hosoyama A."/>
            <person name="Tsuchikane K."/>
            <person name="Katsumata H."/>
            <person name="Yamazaki S."/>
            <person name="Fujita N."/>
        </authorList>
    </citation>
    <scope>NUCLEOTIDE SEQUENCE [LARGE SCALE GENOMIC DNA]</scope>
    <source>
        <strain evidence="1 2">NBRC 100016</strain>
    </source>
</reference>
<gene>
    <name evidence="1" type="ORF">GOTRE_080_00020</name>
</gene>
<dbReference type="EMBL" id="BAFD01000080">
    <property type="protein sequence ID" value="GAB45058.1"/>
    <property type="molecule type" value="Genomic_DNA"/>
</dbReference>
<evidence type="ECO:0000313" key="1">
    <source>
        <dbReference type="EMBL" id="GAB45058.1"/>
    </source>
</evidence>
<keyword evidence="2" id="KW-1185">Reference proteome</keyword>
<protein>
    <recommendedName>
        <fullName evidence="3">Transcriptional regulator</fullName>
    </recommendedName>
</protein>
<accession>A0ABQ0HGN8</accession>
<dbReference type="Proteomes" id="UP000004881">
    <property type="component" value="Unassembled WGS sequence"/>
</dbReference>
<evidence type="ECO:0008006" key="3">
    <source>
        <dbReference type="Google" id="ProtNLM"/>
    </source>
</evidence>
<organism evidence="1 2">
    <name type="scientific">Gordonia terrae NBRC 100016</name>
    <dbReference type="NCBI Taxonomy" id="1089454"/>
    <lineage>
        <taxon>Bacteria</taxon>
        <taxon>Bacillati</taxon>
        <taxon>Actinomycetota</taxon>
        <taxon>Actinomycetes</taxon>
        <taxon>Mycobacteriales</taxon>
        <taxon>Gordoniaceae</taxon>
        <taxon>Gordonia</taxon>
    </lineage>
</organism>
<evidence type="ECO:0000313" key="2">
    <source>
        <dbReference type="Proteomes" id="UP000004881"/>
    </source>
</evidence>
<name>A0ABQ0HGN8_9ACTN</name>
<dbReference type="InterPro" id="IPR029016">
    <property type="entry name" value="GAF-like_dom_sf"/>
</dbReference>